<dbReference type="EMBL" id="JBHMBH010000025">
    <property type="protein sequence ID" value="MFB9714683.1"/>
    <property type="molecule type" value="Genomic_DNA"/>
</dbReference>
<name>A0ABV5UQ72_9MICC</name>
<dbReference type="SUPFAM" id="SSF52266">
    <property type="entry name" value="SGNH hydrolase"/>
    <property type="match status" value="1"/>
</dbReference>
<dbReference type="PANTHER" id="PTHR37981">
    <property type="entry name" value="LIPASE 2"/>
    <property type="match status" value="1"/>
</dbReference>
<sequence length="411" mass="42425">MKLFRVPALLADRRWIFGKGALGASLALGVVLSGLTAGPVQAALPAGDSWVVSVGDSYISGEAGRWAGNSSDPAQTDALGGAAYLDAGNTERIAGCHRSSSAEIRIGQANALNLSCSAAGTATAWNAFGKFKPGLDFYDDGAGNLGQALALQTFASANRVKMVAVSIGGNDLGFPEIIATCVSMFLTSPSRFPSHCKDSAAVAGNFSASNRAAVASRIGTALANVAKAMTNAGYSAGDYGLVVQNYVSPLPRSTNISYPEGGFSRQSMYGCGFWNADLDWATGTALPAINSTIASGIAASKVANVQTVDVSTLFSGHELCASTTEKLNNTPLAGWRAPGAVDVSEWISEVRTASAIFSDYYIQESLHPNYWGQLALRSCLRQIYNDGDVRSGSCTAGTGLTAAGEPVVTLS</sequence>
<gene>
    <name evidence="1" type="ORF">ACFFPI_11175</name>
</gene>
<proteinExistence type="predicted"/>
<keyword evidence="2" id="KW-1185">Reference proteome</keyword>
<reference evidence="1 2" key="1">
    <citation type="submission" date="2024-09" db="EMBL/GenBank/DDBJ databases">
        <authorList>
            <person name="Sun Q."/>
            <person name="Mori K."/>
        </authorList>
    </citation>
    <scope>NUCLEOTIDE SEQUENCE [LARGE SCALE GENOMIC DNA]</scope>
    <source>
        <strain evidence="1 2">JCM 13519</strain>
    </source>
</reference>
<evidence type="ECO:0000313" key="1">
    <source>
        <dbReference type="EMBL" id="MFB9714683.1"/>
    </source>
</evidence>
<comment type="caution">
    <text evidence="1">The sequence shown here is derived from an EMBL/GenBank/DDBJ whole genome shotgun (WGS) entry which is preliminary data.</text>
</comment>
<dbReference type="InterPro" id="IPR037460">
    <property type="entry name" value="SEST-like"/>
</dbReference>
<dbReference type="Gene3D" id="3.40.50.1110">
    <property type="entry name" value="SGNH hydrolase"/>
    <property type="match status" value="1"/>
</dbReference>
<dbReference type="RefSeq" id="WP_345048559.1">
    <property type="nucleotide sequence ID" value="NZ_BAABED010000001.1"/>
</dbReference>
<evidence type="ECO:0008006" key="3">
    <source>
        <dbReference type="Google" id="ProtNLM"/>
    </source>
</evidence>
<dbReference type="PANTHER" id="PTHR37981:SF1">
    <property type="entry name" value="SGNH HYDROLASE-TYPE ESTERASE DOMAIN-CONTAINING PROTEIN"/>
    <property type="match status" value="1"/>
</dbReference>
<dbReference type="InterPro" id="IPR036514">
    <property type="entry name" value="SGNH_hydro_sf"/>
</dbReference>
<evidence type="ECO:0000313" key="2">
    <source>
        <dbReference type="Proteomes" id="UP001589536"/>
    </source>
</evidence>
<protein>
    <recommendedName>
        <fullName evidence="3">SGNH hydrolase-type esterase domain-containing protein</fullName>
    </recommendedName>
</protein>
<organism evidence="1 2">
    <name type="scientific">Arthrobacter methylotrophus</name>
    <dbReference type="NCBI Taxonomy" id="121291"/>
    <lineage>
        <taxon>Bacteria</taxon>
        <taxon>Bacillati</taxon>
        <taxon>Actinomycetota</taxon>
        <taxon>Actinomycetes</taxon>
        <taxon>Micrococcales</taxon>
        <taxon>Micrococcaceae</taxon>
        <taxon>Arthrobacter</taxon>
    </lineage>
</organism>
<accession>A0ABV5UQ72</accession>
<dbReference type="Proteomes" id="UP001589536">
    <property type="component" value="Unassembled WGS sequence"/>
</dbReference>